<proteinExistence type="predicted"/>
<keyword evidence="1" id="KW-0479">Metal-binding</keyword>
<dbReference type="InterPro" id="IPR013087">
    <property type="entry name" value="Znf_C2H2_type"/>
</dbReference>
<dbReference type="Proteomes" id="UP001179952">
    <property type="component" value="Unassembled WGS sequence"/>
</dbReference>
<keyword evidence="5" id="KW-1185">Reference proteome</keyword>
<evidence type="ECO:0000313" key="4">
    <source>
        <dbReference type="EMBL" id="KAK1274194.1"/>
    </source>
</evidence>
<keyword evidence="1" id="KW-0862">Zinc</keyword>
<dbReference type="InterPro" id="IPR036236">
    <property type="entry name" value="Znf_C2H2_sf"/>
</dbReference>
<keyword evidence="1" id="KW-0863">Zinc-finger</keyword>
<feature type="domain" description="C2H2-type" evidence="3">
    <location>
        <begin position="99"/>
        <end position="126"/>
    </location>
</feature>
<dbReference type="PROSITE" id="PS50157">
    <property type="entry name" value="ZINC_FINGER_C2H2_2"/>
    <property type="match status" value="2"/>
</dbReference>
<dbReference type="PANTHER" id="PTHR46326">
    <property type="entry name" value="ZINC FINGER PROTEIN ZAT1-RELATED"/>
    <property type="match status" value="1"/>
</dbReference>
<evidence type="ECO:0000313" key="5">
    <source>
        <dbReference type="Proteomes" id="UP001179952"/>
    </source>
</evidence>
<dbReference type="Pfam" id="PF13912">
    <property type="entry name" value="zf-C2H2_6"/>
    <property type="match status" value="2"/>
</dbReference>
<evidence type="ECO:0000256" key="2">
    <source>
        <dbReference type="SAM" id="MobiDB-lite"/>
    </source>
</evidence>
<dbReference type="PANTHER" id="PTHR46326:SF2">
    <property type="entry name" value="ZINC FINGER PROTEIN ZAT1-RELATED"/>
    <property type="match status" value="1"/>
</dbReference>
<dbReference type="GO" id="GO:0008270">
    <property type="term" value="F:zinc ion binding"/>
    <property type="evidence" value="ECO:0007669"/>
    <property type="project" value="UniProtKB-KW"/>
</dbReference>
<reference evidence="4" key="1">
    <citation type="journal article" date="2023" name="Nat. Commun.">
        <title>Diploid and tetraploid genomes of Acorus and the evolution of monocots.</title>
        <authorList>
            <person name="Ma L."/>
            <person name="Liu K.W."/>
            <person name="Li Z."/>
            <person name="Hsiao Y.Y."/>
            <person name="Qi Y."/>
            <person name="Fu T."/>
            <person name="Tang G.D."/>
            <person name="Zhang D."/>
            <person name="Sun W.H."/>
            <person name="Liu D.K."/>
            <person name="Li Y."/>
            <person name="Chen G.Z."/>
            <person name="Liu X.D."/>
            <person name="Liao X.Y."/>
            <person name="Jiang Y.T."/>
            <person name="Yu X."/>
            <person name="Hao Y."/>
            <person name="Huang J."/>
            <person name="Zhao X.W."/>
            <person name="Ke S."/>
            <person name="Chen Y.Y."/>
            <person name="Wu W.L."/>
            <person name="Hsu J.L."/>
            <person name="Lin Y.F."/>
            <person name="Huang M.D."/>
            <person name="Li C.Y."/>
            <person name="Huang L."/>
            <person name="Wang Z.W."/>
            <person name="Zhao X."/>
            <person name="Zhong W.Y."/>
            <person name="Peng D.H."/>
            <person name="Ahmad S."/>
            <person name="Lan S."/>
            <person name="Zhang J.S."/>
            <person name="Tsai W.C."/>
            <person name="Van de Peer Y."/>
            <person name="Liu Z.J."/>
        </authorList>
    </citation>
    <scope>NUCLEOTIDE SEQUENCE</scope>
    <source>
        <strain evidence="4">SCP</strain>
    </source>
</reference>
<organism evidence="4 5">
    <name type="scientific">Acorus gramineus</name>
    <name type="common">Dwarf sweet flag</name>
    <dbReference type="NCBI Taxonomy" id="55184"/>
    <lineage>
        <taxon>Eukaryota</taxon>
        <taxon>Viridiplantae</taxon>
        <taxon>Streptophyta</taxon>
        <taxon>Embryophyta</taxon>
        <taxon>Tracheophyta</taxon>
        <taxon>Spermatophyta</taxon>
        <taxon>Magnoliopsida</taxon>
        <taxon>Liliopsida</taxon>
        <taxon>Acoraceae</taxon>
        <taxon>Acorus</taxon>
    </lineage>
</organism>
<sequence length="208" mass="22742">MRCHSDKPPLLGFIGGGEGAPQPRKRKRGSRKPRQDFLGHSSSSASPSSVSEEEAAECLLLLSCGHWMEDHHPSSADSEATPLSADSEAEEQEEKKKVYTCVTCGRTFDSFQALGGHRAYHNKDRHWVEDHHPSADSEATPVSADSEAEVHGCNVCEKVFPSGQALGGHMRSHFNAHAQPKKEMEKEPCQAVPITGLFDLNLPAMPEF</sequence>
<feature type="region of interest" description="Disordered" evidence="2">
    <location>
        <begin position="1"/>
        <end position="51"/>
    </location>
</feature>
<feature type="compositionally biased region" description="Basic residues" evidence="2">
    <location>
        <begin position="23"/>
        <end position="32"/>
    </location>
</feature>
<evidence type="ECO:0000256" key="1">
    <source>
        <dbReference type="PROSITE-ProRule" id="PRU00042"/>
    </source>
</evidence>
<evidence type="ECO:0000259" key="3">
    <source>
        <dbReference type="PROSITE" id="PS50157"/>
    </source>
</evidence>
<dbReference type="PROSITE" id="PS00028">
    <property type="entry name" value="ZINC_FINGER_C2H2_1"/>
    <property type="match status" value="2"/>
</dbReference>
<feature type="domain" description="C2H2-type" evidence="3">
    <location>
        <begin position="151"/>
        <end position="178"/>
    </location>
</feature>
<dbReference type="Gene3D" id="3.30.160.60">
    <property type="entry name" value="Classic Zinc Finger"/>
    <property type="match status" value="1"/>
</dbReference>
<feature type="region of interest" description="Disordered" evidence="2">
    <location>
        <begin position="71"/>
        <end position="92"/>
    </location>
</feature>
<reference evidence="4" key="2">
    <citation type="submission" date="2023-06" db="EMBL/GenBank/DDBJ databases">
        <authorList>
            <person name="Ma L."/>
            <person name="Liu K.-W."/>
            <person name="Li Z."/>
            <person name="Hsiao Y.-Y."/>
            <person name="Qi Y."/>
            <person name="Fu T."/>
            <person name="Tang G."/>
            <person name="Zhang D."/>
            <person name="Sun W.-H."/>
            <person name="Liu D.-K."/>
            <person name="Li Y."/>
            <person name="Chen G.-Z."/>
            <person name="Liu X.-D."/>
            <person name="Liao X.-Y."/>
            <person name="Jiang Y.-T."/>
            <person name="Yu X."/>
            <person name="Hao Y."/>
            <person name="Huang J."/>
            <person name="Zhao X.-W."/>
            <person name="Ke S."/>
            <person name="Chen Y.-Y."/>
            <person name="Wu W.-L."/>
            <person name="Hsu J.-L."/>
            <person name="Lin Y.-F."/>
            <person name="Huang M.-D."/>
            <person name="Li C.-Y."/>
            <person name="Huang L."/>
            <person name="Wang Z.-W."/>
            <person name="Zhao X."/>
            <person name="Zhong W.-Y."/>
            <person name="Peng D.-H."/>
            <person name="Ahmad S."/>
            <person name="Lan S."/>
            <person name="Zhang J.-S."/>
            <person name="Tsai W.-C."/>
            <person name="Van De Peer Y."/>
            <person name="Liu Z.-J."/>
        </authorList>
    </citation>
    <scope>NUCLEOTIDE SEQUENCE</scope>
    <source>
        <strain evidence="4">SCP</strain>
        <tissue evidence="4">Leaves</tissue>
    </source>
</reference>
<feature type="compositionally biased region" description="Low complexity" evidence="2">
    <location>
        <begin position="41"/>
        <end position="50"/>
    </location>
</feature>
<accession>A0AAV9BD30</accession>
<dbReference type="SMART" id="SM00355">
    <property type="entry name" value="ZnF_C2H2"/>
    <property type="match status" value="2"/>
</dbReference>
<dbReference type="GO" id="GO:0006355">
    <property type="term" value="P:regulation of DNA-templated transcription"/>
    <property type="evidence" value="ECO:0007669"/>
    <property type="project" value="InterPro"/>
</dbReference>
<dbReference type="SUPFAM" id="SSF57667">
    <property type="entry name" value="beta-beta-alpha zinc fingers"/>
    <property type="match status" value="1"/>
</dbReference>
<name>A0AAV9BD30_ACOGR</name>
<dbReference type="AlphaFoldDB" id="A0AAV9BD30"/>
<dbReference type="EMBL" id="JAUJYN010000004">
    <property type="protein sequence ID" value="KAK1274194.1"/>
    <property type="molecule type" value="Genomic_DNA"/>
</dbReference>
<comment type="caution">
    <text evidence="4">The sequence shown here is derived from an EMBL/GenBank/DDBJ whole genome shotgun (WGS) entry which is preliminary data.</text>
</comment>
<dbReference type="InterPro" id="IPR044303">
    <property type="entry name" value="ZAT1/4/9"/>
</dbReference>
<protein>
    <submittedName>
        <fullName evidence="4">Zinc finger protein ZAT9</fullName>
    </submittedName>
</protein>
<gene>
    <name evidence="4" type="ORF">QJS04_geneDACA008039</name>
</gene>